<dbReference type="AlphaFoldDB" id="A0A8J1UBE1"/>
<name>A0A8J1UBE1_OWEFU</name>
<evidence type="ECO:0000313" key="3">
    <source>
        <dbReference type="EMBL" id="CAH1780809.1"/>
    </source>
</evidence>
<reference evidence="3" key="1">
    <citation type="submission" date="2022-03" db="EMBL/GenBank/DDBJ databases">
        <authorList>
            <person name="Martin C."/>
        </authorList>
    </citation>
    <scope>NUCLEOTIDE SEQUENCE</scope>
</reference>
<gene>
    <name evidence="3" type="ORF">OFUS_LOCUS7450</name>
</gene>
<keyword evidence="4" id="KW-1185">Reference proteome</keyword>
<feature type="compositionally biased region" description="Basic and acidic residues" evidence="2">
    <location>
        <begin position="71"/>
        <end position="80"/>
    </location>
</feature>
<accession>A0A8J1UBE1</accession>
<evidence type="ECO:0000256" key="2">
    <source>
        <dbReference type="SAM" id="MobiDB-lite"/>
    </source>
</evidence>
<evidence type="ECO:0000313" key="4">
    <source>
        <dbReference type="Proteomes" id="UP000749559"/>
    </source>
</evidence>
<dbReference type="OrthoDB" id="5985715at2759"/>
<evidence type="ECO:0000256" key="1">
    <source>
        <dbReference type="SAM" id="Coils"/>
    </source>
</evidence>
<feature type="coiled-coil region" evidence="1">
    <location>
        <begin position="284"/>
        <end position="311"/>
    </location>
</feature>
<organism evidence="3 4">
    <name type="scientific">Owenia fusiformis</name>
    <name type="common">Polychaete worm</name>
    <dbReference type="NCBI Taxonomy" id="6347"/>
    <lineage>
        <taxon>Eukaryota</taxon>
        <taxon>Metazoa</taxon>
        <taxon>Spiralia</taxon>
        <taxon>Lophotrochozoa</taxon>
        <taxon>Annelida</taxon>
        <taxon>Polychaeta</taxon>
        <taxon>Sedentaria</taxon>
        <taxon>Canalipalpata</taxon>
        <taxon>Sabellida</taxon>
        <taxon>Oweniida</taxon>
        <taxon>Oweniidae</taxon>
        <taxon>Owenia</taxon>
    </lineage>
</organism>
<keyword evidence="1" id="KW-0175">Coiled coil</keyword>
<dbReference type="Proteomes" id="UP000749559">
    <property type="component" value="Unassembled WGS sequence"/>
</dbReference>
<dbReference type="EMBL" id="CAIIXF020000004">
    <property type="protein sequence ID" value="CAH1780809.1"/>
    <property type="molecule type" value="Genomic_DNA"/>
</dbReference>
<feature type="region of interest" description="Disordered" evidence="2">
    <location>
        <begin position="71"/>
        <end position="115"/>
    </location>
</feature>
<feature type="coiled-coil region" evidence="1">
    <location>
        <begin position="209"/>
        <end position="236"/>
    </location>
</feature>
<feature type="compositionally biased region" description="Polar residues" evidence="2">
    <location>
        <begin position="81"/>
        <end position="99"/>
    </location>
</feature>
<protein>
    <submittedName>
        <fullName evidence="3">Uncharacterized protein</fullName>
    </submittedName>
</protein>
<comment type="caution">
    <text evidence="3">The sequence shown here is derived from an EMBL/GenBank/DDBJ whole genome shotgun (WGS) entry which is preliminary data.</text>
</comment>
<sequence length="345" mass="40011">MAESRFWVEDLFPPTFGLSAKELRDGKKDIRDKHLKRGISPLDVSAIKNVYERVRIMTLLEDEEREKFELEQREFDDRQSTLDGKQTTLDGTQSTFAHKQSTKSKSSTLKSLDEGAGKSKYATKTHFEPDTSVNMDDSAIWTSKEIDVLREVFKTAKDQNRQMKAVIKSLSKQVDEFDHKLKHKTKMLDLRTSKLGDVVKANKRQDILCASLKTELMEAESVISKLSNEIKTLTKDKSMIYKELHDMRLELEHEKIEHKNTLIKLETGYNQLKQDYNVKTEHFKTIYENEIETLNDLVDKLTRDLEKERQAHSVSKKGLEHLRKHFTYFAPDSGNQSDVLGKLDI</sequence>
<proteinExistence type="predicted"/>